<gene>
    <name evidence="9" type="ORF">FZC83_15565</name>
</gene>
<dbReference type="CDD" id="cd00688">
    <property type="entry name" value="ISOPREN_C2_like"/>
    <property type="match status" value="1"/>
</dbReference>
<dbReference type="Gene3D" id="1.50.10.20">
    <property type="match status" value="1"/>
</dbReference>
<evidence type="ECO:0000259" key="8">
    <source>
        <dbReference type="Pfam" id="PF00746"/>
    </source>
</evidence>
<dbReference type="InterPro" id="IPR013783">
    <property type="entry name" value="Ig-like_fold"/>
</dbReference>
<evidence type="ECO:0000256" key="7">
    <source>
        <dbReference type="SAM" id="Phobius"/>
    </source>
</evidence>
<keyword evidence="5" id="KW-0572">Peptidoglycan-anchor</keyword>
<evidence type="ECO:0000313" key="9">
    <source>
        <dbReference type="EMBL" id="TYS53107.1"/>
    </source>
</evidence>
<feature type="compositionally biased region" description="Basic and acidic residues" evidence="6">
    <location>
        <begin position="622"/>
        <end position="646"/>
    </location>
</feature>
<accession>A0A5D4RP91</accession>
<comment type="subcellular location">
    <subcellularLocation>
        <location evidence="1">Secreted</location>
        <location evidence="1">Cell wall</location>
        <topology evidence="1">Peptidoglycan-anchor</topology>
    </subcellularLocation>
</comment>
<dbReference type="RefSeq" id="WP_148985622.1">
    <property type="nucleotide sequence ID" value="NZ_JBNILK010000004.1"/>
</dbReference>
<feature type="region of interest" description="Disordered" evidence="6">
    <location>
        <begin position="612"/>
        <end position="663"/>
    </location>
</feature>
<keyword evidence="2" id="KW-0134">Cell wall</keyword>
<keyword evidence="7" id="KW-1133">Transmembrane helix</keyword>
<feature type="domain" description="Gram-positive cocci surface proteins LPxTG" evidence="8">
    <location>
        <begin position="652"/>
        <end position="693"/>
    </location>
</feature>
<dbReference type="AlphaFoldDB" id="A0A5D4RP91"/>
<proteinExistence type="predicted"/>
<dbReference type="InterPro" id="IPR019931">
    <property type="entry name" value="LPXTG_anchor"/>
</dbReference>
<sequence length="698" mass="75130">MRILQAMLASVLSVVLFLGVPVAGIPSGHAEAATSTDVSLAEINKTIEGAANHILDSGVSSEWEAIGLAAAGYPVPEAYYQNHFSQSVDSQVINPSRYAKITDIERHVIAAAAIGLDSLSVNGTDLIEKIYNSHDVSPGNDTMTLQGNNGPIFALIALDSQQFEVPSNAKWTRQKLIDELLKQQNEDGSWSLSAYMSGPSYDITAMALIALAPYTSSQGNVKKAVDSALSFLSAEQQSSGGFDDPFVGGTSSEATSQVIIALTSNGIDPTSKAFTKGSNNLVTHLLSFKSEDGGFMHVSPGNSNGMATEQALQALVAYQKFLKGEGKLYSFPKPLEPEPPTPMPDPTLTIKGVEDGQIVTTPEITVTAEAKDGEGSALVVDAKLNDQALEGNKSGEFVLSLKEGKNVLIVSAQDQNEKVVSKKVTIQYKKEAEDEDPPKLLDQVTLKPEWKDGKGTIEMDSISNLKEGGDIIIEIPDDSVTIVFPDESMSAMVNKGATLHLESSQVKMKTELKGFSKKEAEFSIQRMEGMKEALSNVYDFTIKQDGKSNHDVKDAVELSFAVKEEEVDSTSTAVYFYNADTGKWDHVGGDYSDGWFSVQPDHLSTFAVFNSAPTGTEEEEKTNEPEKTQDEGKTGSSPKENKKDDTVVPAAKPSSGKKLPNTGVNEWYLPVAGGLLLLTGLSIYFWGARKKRKMEIKG</sequence>
<organism evidence="9 10">
    <name type="scientific">Rossellomorea marisflavi</name>
    <dbReference type="NCBI Taxonomy" id="189381"/>
    <lineage>
        <taxon>Bacteria</taxon>
        <taxon>Bacillati</taxon>
        <taxon>Bacillota</taxon>
        <taxon>Bacilli</taxon>
        <taxon>Bacillales</taxon>
        <taxon>Bacillaceae</taxon>
        <taxon>Rossellomorea</taxon>
    </lineage>
</organism>
<comment type="caution">
    <text evidence="9">The sequence shown here is derived from an EMBL/GenBank/DDBJ whole genome shotgun (WGS) entry which is preliminary data.</text>
</comment>
<dbReference type="Proteomes" id="UP000322997">
    <property type="component" value="Unassembled WGS sequence"/>
</dbReference>
<keyword evidence="7" id="KW-0472">Membrane</keyword>
<reference evidence="9 10" key="1">
    <citation type="submission" date="2019-08" db="EMBL/GenBank/DDBJ databases">
        <title>Bacillus genomes from the desert of Cuatro Cienegas, Coahuila.</title>
        <authorList>
            <person name="Olmedo-Alvarez G."/>
        </authorList>
    </citation>
    <scope>NUCLEOTIDE SEQUENCE [LARGE SCALE GENOMIC DNA]</scope>
    <source>
        <strain evidence="9 10">CH108_3D</strain>
    </source>
</reference>
<dbReference type="InterPro" id="IPR008930">
    <property type="entry name" value="Terpenoid_cyclase/PrenylTrfase"/>
</dbReference>
<evidence type="ECO:0000256" key="1">
    <source>
        <dbReference type="ARBA" id="ARBA00004168"/>
    </source>
</evidence>
<evidence type="ECO:0000256" key="6">
    <source>
        <dbReference type="SAM" id="MobiDB-lite"/>
    </source>
</evidence>
<keyword evidence="4" id="KW-0732">Signal</keyword>
<dbReference type="NCBIfam" id="TIGR01167">
    <property type="entry name" value="LPXTG_anchor"/>
    <property type="match status" value="1"/>
</dbReference>
<protein>
    <submittedName>
        <fullName evidence="9">Terpene cyclase/mutase family protein</fullName>
    </submittedName>
</protein>
<evidence type="ECO:0000256" key="3">
    <source>
        <dbReference type="ARBA" id="ARBA00022525"/>
    </source>
</evidence>
<evidence type="ECO:0000313" key="10">
    <source>
        <dbReference type="Proteomes" id="UP000322997"/>
    </source>
</evidence>
<dbReference type="SUPFAM" id="SSF48239">
    <property type="entry name" value="Terpenoid cyclases/Protein prenyltransferases"/>
    <property type="match status" value="1"/>
</dbReference>
<feature type="transmembrane region" description="Helical" evidence="7">
    <location>
        <begin position="667"/>
        <end position="687"/>
    </location>
</feature>
<dbReference type="Gene3D" id="2.60.40.10">
    <property type="entry name" value="Immunoglobulins"/>
    <property type="match status" value="1"/>
</dbReference>
<keyword evidence="7" id="KW-0812">Transmembrane</keyword>
<name>A0A5D4RP91_9BACI</name>
<evidence type="ECO:0000256" key="2">
    <source>
        <dbReference type="ARBA" id="ARBA00022512"/>
    </source>
</evidence>
<evidence type="ECO:0000256" key="5">
    <source>
        <dbReference type="ARBA" id="ARBA00023088"/>
    </source>
</evidence>
<dbReference type="EMBL" id="VTEQ01000004">
    <property type="protein sequence ID" value="TYS53107.1"/>
    <property type="molecule type" value="Genomic_DNA"/>
</dbReference>
<dbReference type="Pfam" id="PF00746">
    <property type="entry name" value="Gram_pos_anchor"/>
    <property type="match status" value="1"/>
</dbReference>
<evidence type="ECO:0000256" key="4">
    <source>
        <dbReference type="ARBA" id="ARBA00022729"/>
    </source>
</evidence>
<keyword evidence="3" id="KW-0964">Secreted</keyword>